<comment type="caution">
    <text evidence="3">The sequence shown here is derived from an EMBL/GenBank/DDBJ whole genome shotgun (WGS) entry which is preliminary data.</text>
</comment>
<dbReference type="InterPro" id="IPR028098">
    <property type="entry name" value="Glyco_trans_4-like_N"/>
</dbReference>
<gene>
    <name evidence="3" type="ORF">ENW83_04575</name>
</gene>
<dbReference type="PANTHER" id="PTHR45947:SF3">
    <property type="entry name" value="SULFOQUINOVOSYL TRANSFERASE SQD2"/>
    <property type="match status" value="1"/>
</dbReference>
<dbReference type="GO" id="GO:0016757">
    <property type="term" value="F:glycosyltransferase activity"/>
    <property type="evidence" value="ECO:0007669"/>
    <property type="project" value="InterPro"/>
</dbReference>
<dbReference type="Pfam" id="PF13439">
    <property type="entry name" value="Glyco_transf_4"/>
    <property type="match status" value="1"/>
</dbReference>
<dbReference type="InterPro" id="IPR050194">
    <property type="entry name" value="Glycosyltransferase_grp1"/>
</dbReference>
<sequence>MRIAIVCSYYPWPPSIGGVETIVQNVSTELAKRGHEVYVVTTPFDVTTMKQVSEYGMEERDRVIVYKLKPGRLRIGYARSLKGLKETLKEIRPEIVHEHNLHPHLFQLAKWKDSAGYRLVAELHHPGVNLDFLAQKILLPFVTYWLEKESTNIDVFLAHTRLEKSWLVSKGIKEDLIEVIEPPLISSKLFLRQPKELSNSDHLLYVGRVVPKKGLHVLLRALSLVNDTELVIAGPYEKRYFEKLQRLTAKLRLEDRVKFKGKVTEEEKIDLMSSCSVLVCPTLADYHPIVLLEAQALGVPVIATRVGAIPEIVVNGETGLLVEPNNELELAKAIETLLNNNALRLGFSRKAKEFAKNFTVEKAMEKLEMLYRNVLG</sequence>
<keyword evidence="3" id="KW-0808">Transferase</keyword>
<evidence type="ECO:0000313" key="3">
    <source>
        <dbReference type="EMBL" id="HGZ60464.1"/>
    </source>
</evidence>
<dbReference type="PANTHER" id="PTHR45947">
    <property type="entry name" value="SULFOQUINOVOSYL TRANSFERASE SQD2"/>
    <property type="match status" value="1"/>
</dbReference>
<dbReference type="SUPFAM" id="SSF53756">
    <property type="entry name" value="UDP-Glycosyltransferase/glycogen phosphorylase"/>
    <property type="match status" value="1"/>
</dbReference>
<organism evidence="3">
    <name type="scientific">Fervidicoccus fontis</name>
    <dbReference type="NCBI Taxonomy" id="683846"/>
    <lineage>
        <taxon>Archaea</taxon>
        <taxon>Thermoproteota</taxon>
        <taxon>Thermoprotei</taxon>
        <taxon>Fervidicoccales</taxon>
        <taxon>Fervidicoccaceae</taxon>
        <taxon>Fervidicoccus</taxon>
    </lineage>
</organism>
<dbReference type="Pfam" id="PF00534">
    <property type="entry name" value="Glycos_transf_1"/>
    <property type="match status" value="1"/>
</dbReference>
<evidence type="ECO:0000259" key="1">
    <source>
        <dbReference type="Pfam" id="PF00534"/>
    </source>
</evidence>
<feature type="domain" description="Glycosyltransferase subfamily 4-like N-terminal" evidence="2">
    <location>
        <begin position="16"/>
        <end position="182"/>
    </location>
</feature>
<dbReference type="Gene3D" id="3.40.50.2000">
    <property type="entry name" value="Glycogen Phosphorylase B"/>
    <property type="match status" value="2"/>
</dbReference>
<dbReference type="AlphaFoldDB" id="A0A7J3SLL2"/>
<reference evidence="3" key="1">
    <citation type="journal article" date="2020" name="mSystems">
        <title>Genome- and Community-Level Interaction Insights into Carbon Utilization and Element Cycling Functions of Hydrothermarchaeota in Hydrothermal Sediment.</title>
        <authorList>
            <person name="Zhou Z."/>
            <person name="Liu Y."/>
            <person name="Xu W."/>
            <person name="Pan J."/>
            <person name="Luo Z.H."/>
            <person name="Li M."/>
        </authorList>
    </citation>
    <scope>NUCLEOTIDE SEQUENCE [LARGE SCALE GENOMIC DNA]</scope>
    <source>
        <strain evidence="3">SpSt-885</strain>
    </source>
</reference>
<proteinExistence type="predicted"/>
<dbReference type="InterPro" id="IPR001296">
    <property type="entry name" value="Glyco_trans_1"/>
</dbReference>
<protein>
    <submittedName>
        <fullName evidence="3">Glycosyltransferase family 1 protein</fullName>
    </submittedName>
</protein>
<dbReference type="EMBL" id="DTLS01000130">
    <property type="protein sequence ID" value="HGZ60464.1"/>
    <property type="molecule type" value="Genomic_DNA"/>
</dbReference>
<accession>A0A7J3SLL2</accession>
<name>A0A7J3SLL2_9CREN</name>
<feature type="domain" description="Glycosyl transferase family 1" evidence="1">
    <location>
        <begin position="198"/>
        <end position="353"/>
    </location>
</feature>
<dbReference type="CDD" id="cd03801">
    <property type="entry name" value="GT4_PimA-like"/>
    <property type="match status" value="1"/>
</dbReference>
<evidence type="ECO:0000259" key="2">
    <source>
        <dbReference type="Pfam" id="PF13439"/>
    </source>
</evidence>